<dbReference type="AlphaFoldDB" id="A0A9X0CDV9"/>
<dbReference type="PANTHER" id="PTHR11895:SF170">
    <property type="entry name" value="AMIDASE"/>
    <property type="match status" value="1"/>
</dbReference>
<dbReference type="Gene3D" id="3.90.1300.10">
    <property type="entry name" value="Amidase signature (AS) domain"/>
    <property type="match status" value="1"/>
</dbReference>
<proteinExistence type="predicted"/>
<organism evidence="2 3">
    <name type="scientific">Desmophyllum pertusum</name>
    <dbReference type="NCBI Taxonomy" id="174260"/>
    <lineage>
        <taxon>Eukaryota</taxon>
        <taxon>Metazoa</taxon>
        <taxon>Cnidaria</taxon>
        <taxon>Anthozoa</taxon>
        <taxon>Hexacorallia</taxon>
        <taxon>Scleractinia</taxon>
        <taxon>Caryophylliina</taxon>
        <taxon>Caryophylliidae</taxon>
        <taxon>Desmophyllum</taxon>
    </lineage>
</organism>
<protein>
    <recommendedName>
        <fullName evidence="1">Amidase domain-containing protein</fullName>
    </recommendedName>
</protein>
<evidence type="ECO:0000313" key="3">
    <source>
        <dbReference type="Proteomes" id="UP001163046"/>
    </source>
</evidence>
<name>A0A9X0CDV9_9CNID</name>
<accession>A0A9X0CDV9</accession>
<gene>
    <name evidence="2" type="ORF">OS493_035171</name>
</gene>
<dbReference type="InterPro" id="IPR036928">
    <property type="entry name" value="AS_sf"/>
</dbReference>
<dbReference type="InterPro" id="IPR023631">
    <property type="entry name" value="Amidase_dom"/>
</dbReference>
<comment type="caution">
    <text evidence="2">The sequence shown here is derived from an EMBL/GenBank/DDBJ whole genome shotgun (WGS) entry which is preliminary data.</text>
</comment>
<sequence length="295" mass="30917">MASPGTENKKEAISSALGDTYQRLYELPDPKLPVKYPRTPGYRPAQADNPYNAWAWRCDIKGAPSGKLHGKTVAIKDNACVAGIPLMNGSRMLEGFVPDVDATVVSRILDAGGHIIGKAVCENLCDDGGSFTSVTGPVLNPHNNTRMANGSSSGSAALVAGGHVDMALGGDQGGSIRMPAAACGIVGLKPTYGLVPYTGIMPMEFTLDHTGPMASTVHDTALMLEVLAGLDGDLDPRQPRDLSVPESYSSKLTGEISHLKLGVLKEGFGYPNSEADVDELVRNSADRLGREAGAK</sequence>
<dbReference type="GO" id="GO:0003824">
    <property type="term" value="F:catalytic activity"/>
    <property type="evidence" value="ECO:0007669"/>
    <property type="project" value="InterPro"/>
</dbReference>
<reference evidence="2" key="1">
    <citation type="submission" date="2023-01" db="EMBL/GenBank/DDBJ databases">
        <title>Genome assembly of the deep-sea coral Lophelia pertusa.</title>
        <authorList>
            <person name="Herrera S."/>
            <person name="Cordes E."/>
        </authorList>
    </citation>
    <scope>NUCLEOTIDE SEQUENCE</scope>
    <source>
        <strain evidence="2">USNM1676648</strain>
        <tissue evidence="2">Polyp</tissue>
    </source>
</reference>
<dbReference type="PANTHER" id="PTHR11895">
    <property type="entry name" value="TRANSAMIDASE"/>
    <property type="match status" value="1"/>
</dbReference>
<dbReference type="InterPro" id="IPR000120">
    <property type="entry name" value="Amidase"/>
</dbReference>
<evidence type="ECO:0000259" key="1">
    <source>
        <dbReference type="Pfam" id="PF01425"/>
    </source>
</evidence>
<feature type="domain" description="Amidase" evidence="1">
    <location>
        <begin position="60"/>
        <end position="290"/>
    </location>
</feature>
<dbReference type="Pfam" id="PF01425">
    <property type="entry name" value="Amidase"/>
    <property type="match status" value="1"/>
</dbReference>
<keyword evidence="3" id="KW-1185">Reference proteome</keyword>
<dbReference type="EMBL" id="MU827829">
    <property type="protein sequence ID" value="KAJ7321194.1"/>
    <property type="molecule type" value="Genomic_DNA"/>
</dbReference>
<dbReference type="SUPFAM" id="SSF75304">
    <property type="entry name" value="Amidase signature (AS) enzymes"/>
    <property type="match status" value="1"/>
</dbReference>
<dbReference type="Proteomes" id="UP001163046">
    <property type="component" value="Unassembled WGS sequence"/>
</dbReference>
<evidence type="ECO:0000313" key="2">
    <source>
        <dbReference type="EMBL" id="KAJ7321194.1"/>
    </source>
</evidence>
<dbReference type="OrthoDB" id="421993at2759"/>